<comment type="caution">
    <text evidence="1">The sequence shown here is derived from an EMBL/GenBank/DDBJ whole genome shotgun (WGS) entry which is preliminary data.</text>
</comment>
<dbReference type="Proteomes" id="UP001174867">
    <property type="component" value="Unassembled WGS sequence"/>
</dbReference>
<dbReference type="Gene3D" id="2.40.300.10">
    <property type="entry name" value="Head decoration protein D"/>
    <property type="match status" value="1"/>
</dbReference>
<dbReference type="RefSeq" id="WP_301697451.1">
    <property type="nucleotide sequence ID" value="NZ_JAUJYW010000002.1"/>
</dbReference>
<organism evidence="1 2">
    <name type="scientific">Citrobacter enshiensis</name>
    <dbReference type="NCBI Taxonomy" id="2971264"/>
    <lineage>
        <taxon>Bacteria</taxon>
        <taxon>Pseudomonadati</taxon>
        <taxon>Pseudomonadota</taxon>
        <taxon>Gammaproteobacteria</taxon>
        <taxon>Enterobacterales</taxon>
        <taxon>Enterobacteriaceae</taxon>
        <taxon>Citrobacter</taxon>
    </lineage>
</organism>
<gene>
    <name evidence="1" type="ORF">Q0A17_06285</name>
</gene>
<dbReference type="SUPFAM" id="SSF51274">
    <property type="entry name" value="Head decoration protein D (gpD, major capsid protein D)"/>
    <property type="match status" value="1"/>
</dbReference>
<proteinExistence type="predicted"/>
<name>A0ABT8PRQ9_9ENTR</name>
<dbReference type="InterPro" id="IPR036630">
    <property type="entry name" value="Head_decoration_D_sf"/>
</dbReference>
<sequence>MSQIETFESDDFILGPDKPISVVGTLKAGTSVARLTPVMTDATGLLLPWDGSPGKAVGLAAFAVTASSNTEFSHYVKGSFRSSSIPWPQVAGTTPHDMTDLEKQTAFAGTAISVG</sequence>
<reference evidence="1 2" key="1">
    <citation type="submission" date="2023-07" db="EMBL/GenBank/DDBJ databases">
        <title>Citrobacter selenititolerans sp. nov., isolated from seleniferous soil.</title>
        <authorList>
            <person name="Zhang S."/>
            <person name="Li K."/>
            <person name="Peng J."/>
            <person name="Wang H."/>
            <person name="Sun J."/>
            <person name="Guo Y."/>
        </authorList>
    </citation>
    <scope>NUCLEOTIDE SEQUENCE [LARGE SCALE GENOMIC DNA]</scope>
    <source>
        <strain evidence="1 2">S2-9</strain>
    </source>
</reference>
<accession>A0ABT8PRQ9</accession>
<protein>
    <submittedName>
        <fullName evidence="1">Head decoration protein</fullName>
    </submittedName>
</protein>
<evidence type="ECO:0000313" key="1">
    <source>
        <dbReference type="EMBL" id="MDN8599022.1"/>
    </source>
</evidence>
<keyword evidence="2" id="KW-1185">Reference proteome</keyword>
<dbReference type="EMBL" id="JAUJYW010000002">
    <property type="protein sequence ID" value="MDN8599022.1"/>
    <property type="molecule type" value="Genomic_DNA"/>
</dbReference>
<evidence type="ECO:0000313" key="2">
    <source>
        <dbReference type="Proteomes" id="UP001174867"/>
    </source>
</evidence>